<evidence type="ECO:0000256" key="6">
    <source>
        <dbReference type="SAM" id="MobiDB-lite"/>
    </source>
</evidence>
<sequence length="150" mass="16050">MDLSNLRPAEGSVKSNNKRVGRGEGSGKGGTATRGHKGAKSRSGYSKKIGFEGGQMPLQRRVPKFGFNNRNRKVYQGVNLDTLQSLVDEGRINDTVNMDVLVDNGLAGKNELVKILGRGELKAKLKISVHKFTASAKEAIEAAGGEVVTL</sequence>
<comment type="subunit">
    <text evidence="4">Part of the 50S ribosomal subunit.</text>
</comment>
<dbReference type="PROSITE" id="PS00475">
    <property type="entry name" value="RIBOSOMAL_L15"/>
    <property type="match status" value="1"/>
</dbReference>
<feature type="region of interest" description="Disordered" evidence="6">
    <location>
        <begin position="1"/>
        <end position="52"/>
    </location>
</feature>
<dbReference type="InterPro" id="IPR030878">
    <property type="entry name" value="Ribosomal_uL15"/>
</dbReference>
<reference evidence="8 9" key="1">
    <citation type="submission" date="2023-09" db="EMBL/GenBank/DDBJ databases">
        <authorList>
            <person name="Rey-Velasco X."/>
        </authorList>
    </citation>
    <scope>NUCLEOTIDE SEQUENCE [LARGE SCALE GENOMIC DNA]</scope>
    <source>
        <strain evidence="8 9">F297</strain>
    </source>
</reference>
<evidence type="ECO:0000256" key="4">
    <source>
        <dbReference type="HAMAP-Rule" id="MF_01341"/>
    </source>
</evidence>
<comment type="function">
    <text evidence="4">Binds to the 23S rRNA.</text>
</comment>
<evidence type="ECO:0000256" key="1">
    <source>
        <dbReference type="ARBA" id="ARBA00007320"/>
    </source>
</evidence>
<dbReference type="InterPro" id="IPR005749">
    <property type="entry name" value="Ribosomal_uL15_bac-type"/>
</dbReference>
<dbReference type="SUPFAM" id="SSF52080">
    <property type="entry name" value="Ribosomal proteins L15p and L18e"/>
    <property type="match status" value="1"/>
</dbReference>
<organism evidence="8 9">
    <name type="scientific">Autumnicola edwardsiae</name>
    <dbReference type="NCBI Taxonomy" id="3075594"/>
    <lineage>
        <taxon>Bacteria</taxon>
        <taxon>Pseudomonadati</taxon>
        <taxon>Bacteroidota</taxon>
        <taxon>Flavobacteriia</taxon>
        <taxon>Flavobacteriales</taxon>
        <taxon>Flavobacteriaceae</taxon>
        <taxon>Autumnicola</taxon>
    </lineage>
</organism>
<dbReference type="InterPro" id="IPR021131">
    <property type="entry name" value="Ribosomal_uL15/eL18"/>
</dbReference>
<keyword evidence="2 4" id="KW-0689">Ribosomal protein</keyword>
<feature type="compositionally biased region" description="Gly residues" evidence="6">
    <location>
        <begin position="23"/>
        <end position="32"/>
    </location>
</feature>
<dbReference type="PANTHER" id="PTHR12934">
    <property type="entry name" value="50S RIBOSOMAL PROTEIN L15"/>
    <property type="match status" value="1"/>
</dbReference>
<dbReference type="GO" id="GO:0005840">
    <property type="term" value="C:ribosome"/>
    <property type="evidence" value="ECO:0007669"/>
    <property type="project" value="UniProtKB-KW"/>
</dbReference>
<comment type="similarity">
    <text evidence="1 4 5">Belongs to the universal ribosomal protein uL15 family.</text>
</comment>
<evidence type="ECO:0000256" key="3">
    <source>
        <dbReference type="ARBA" id="ARBA00023274"/>
    </source>
</evidence>
<evidence type="ECO:0000313" key="8">
    <source>
        <dbReference type="EMBL" id="MDT0650510.1"/>
    </source>
</evidence>
<keyword evidence="4" id="KW-0694">RNA-binding</keyword>
<keyword evidence="3 4" id="KW-0687">Ribonucleoprotein</keyword>
<evidence type="ECO:0000256" key="5">
    <source>
        <dbReference type="RuleBase" id="RU003888"/>
    </source>
</evidence>
<dbReference type="Proteomes" id="UP001248819">
    <property type="component" value="Unassembled WGS sequence"/>
</dbReference>
<dbReference type="Gene3D" id="3.100.10.10">
    <property type="match status" value="1"/>
</dbReference>
<keyword evidence="9" id="KW-1185">Reference proteome</keyword>
<dbReference type="HAMAP" id="MF_01341">
    <property type="entry name" value="Ribosomal_uL15"/>
    <property type="match status" value="1"/>
</dbReference>
<name>A0ABU3CVW9_9FLAO</name>
<keyword evidence="4" id="KW-0699">rRNA-binding</keyword>
<gene>
    <name evidence="4 8" type="primary">rplO</name>
    <name evidence="8" type="ORF">RM529_10150</name>
</gene>
<protein>
    <recommendedName>
        <fullName evidence="4">Large ribosomal subunit protein uL15</fullName>
    </recommendedName>
</protein>
<dbReference type="InterPro" id="IPR001196">
    <property type="entry name" value="Ribosomal_uL15_CS"/>
</dbReference>
<dbReference type="PANTHER" id="PTHR12934:SF11">
    <property type="entry name" value="LARGE RIBOSOMAL SUBUNIT PROTEIN UL15M"/>
    <property type="match status" value="1"/>
</dbReference>
<dbReference type="NCBIfam" id="TIGR01071">
    <property type="entry name" value="rplO_bact"/>
    <property type="match status" value="1"/>
</dbReference>
<feature type="domain" description="Large ribosomal subunit protein uL15/eL18" evidence="7">
    <location>
        <begin position="78"/>
        <end position="148"/>
    </location>
</feature>
<evidence type="ECO:0000313" key="9">
    <source>
        <dbReference type="Proteomes" id="UP001248819"/>
    </source>
</evidence>
<dbReference type="RefSeq" id="WP_311484687.1">
    <property type="nucleotide sequence ID" value="NZ_JAVRHP010000047.1"/>
</dbReference>
<evidence type="ECO:0000259" key="7">
    <source>
        <dbReference type="Pfam" id="PF00828"/>
    </source>
</evidence>
<accession>A0ABU3CVW9</accession>
<comment type="caution">
    <text evidence="8">The sequence shown here is derived from an EMBL/GenBank/DDBJ whole genome shotgun (WGS) entry which is preliminary data.</text>
</comment>
<dbReference type="InterPro" id="IPR036227">
    <property type="entry name" value="Ribosomal_uL15/eL18_sf"/>
</dbReference>
<dbReference type="Pfam" id="PF00828">
    <property type="entry name" value="Ribosomal_L27A"/>
    <property type="match status" value="1"/>
</dbReference>
<proteinExistence type="inferred from homology"/>
<dbReference type="EMBL" id="JAVRHP010000047">
    <property type="protein sequence ID" value="MDT0650510.1"/>
    <property type="molecule type" value="Genomic_DNA"/>
</dbReference>
<evidence type="ECO:0000256" key="2">
    <source>
        <dbReference type="ARBA" id="ARBA00022980"/>
    </source>
</evidence>